<protein>
    <recommendedName>
        <fullName evidence="6">Nucleoporin Nup54 alpha-helical domain-containing protein</fullName>
    </recommendedName>
</protein>
<dbReference type="GO" id="GO:0017056">
    <property type="term" value="F:structural constituent of nuclear pore"/>
    <property type="evidence" value="ECO:0007669"/>
    <property type="project" value="TreeGrafter"/>
</dbReference>
<evidence type="ECO:0000313" key="8">
    <source>
        <dbReference type="Proteomes" id="UP000799302"/>
    </source>
</evidence>
<keyword evidence="2" id="KW-0813">Transport</keyword>
<dbReference type="Proteomes" id="UP000799302">
    <property type="component" value="Unassembled WGS sequence"/>
</dbReference>
<dbReference type="InterPro" id="IPR024864">
    <property type="entry name" value="Nup54/Nup57/Nup44"/>
</dbReference>
<dbReference type="EMBL" id="MU004232">
    <property type="protein sequence ID" value="KAF2672051.1"/>
    <property type="molecule type" value="Genomic_DNA"/>
</dbReference>
<dbReference type="GO" id="GO:0044613">
    <property type="term" value="C:nuclear pore central transport channel"/>
    <property type="evidence" value="ECO:0007669"/>
    <property type="project" value="TreeGrafter"/>
</dbReference>
<dbReference type="Pfam" id="PF13874">
    <property type="entry name" value="Nup54"/>
    <property type="match status" value="1"/>
</dbReference>
<proteinExistence type="predicted"/>
<name>A0A6A6UKK0_9PEZI</name>
<dbReference type="Pfam" id="PF13634">
    <property type="entry name" value="Nucleoporin_FG"/>
    <property type="match status" value="1"/>
</dbReference>
<evidence type="ECO:0000256" key="4">
    <source>
        <dbReference type="ARBA" id="ARBA00023242"/>
    </source>
</evidence>
<organism evidence="7 8">
    <name type="scientific">Microthyrium microscopicum</name>
    <dbReference type="NCBI Taxonomy" id="703497"/>
    <lineage>
        <taxon>Eukaryota</taxon>
        <taxon>Fungi</taxon>
        <taxon>Dikarya</taxon>
        <taxon>Ascomycota</taxon>
        <taxon>Pezizomycotina</taxon>
        <taxon>Dothideomycetes</taxon>
        <taxon>Dothideomycetes incertae sedis</taxon>
        <taxon>Microthyriales</taxon>
        <taxon>Microthyriaceae</taxon>
        <taxon>Microthyrium</taxon>
    </lineage>
</organism>
<sequence length="434" mass="47422">MFGNSQAQKPNLFGSLNTNPPAQTGSTLFGQTAPAQSTLFGNSQPAAAKPNLFGNTQPTTAAAPGLFGASTAQKPALSLFASTNNNNNAQNANTGGGLFGGAQQQQQQQQPANNLFGATQKPSLFNAAPLGSSAQQANTSLFGNTQAQPQAQQQGQQGLGQSMGASQVWTPGPGLVPREKSVAEQMEVIYTKYNPDSPNCNFQHYFYNQVPEEQAPYYAPGPNEDPKKWEEALKNKPTSGSIPVLASGAMALGKRLEMQAQAAQGIQTRLHEINDALTKRLQAHDLLYSVRAAEARRRHIALSRRCLTLATKVQMLRNRGFTLDTLEEALKAKLSKLEKEAFEPMMSGRQEEIWARMSVLRDRAEQLKSESDKLVQTVESNQNGPLDEDQMKKVEKILSNYEAQLVQLKKERESAENDFAEWEKINPPVSHAKR</sequence>
<dbReference type="InterPro" id="IPR025574">
    <property type="entry name" value="Nucleoporin_FG_rpt"/>
</dbReference>
<feature type="domain" description="Nucleoporin Nup54 alpha-helical" evidence="6">
    <location>
        <begin position="221"/>
        <end position="357"/>
    </location>
</feature>
<feature type="compositionally biased region" description="Polar residues" evidence="5">
    <location>
        <begin position="1"/>
        <end position="45"/>
    </location>
</feature>
<dbReference type="GO" id="GO:0036228">
    <property type="term" value="P:protein localization to nuclear inner membrane"/>
    <property type="evidence" value="ECO:0007669"/>
    <property type="project" value="TreeGrafter"/>
</dbReference>
<evidence type="ECO:0000259" key="6">
    <source>
        <dbReference type="Pfam" id="PF13874"/>
    </source>
</evidence>
<feature type="compositionally biased region" description="Low complexity" evidence="5">
    <location>
        <begin position="84"/>
        <end position="93"/>
    </location>
</feature>
<keyword evidence="4" id="KW-0539">Nucleus</keyword>
<evidence type="ECO:0000256" key="5">
    <source>
        <dbReference type="SAM" id="MobiDB-lite"/>
    </source>
</evidence>
<reference evidence="7" key="1">
    <citation type="journal article" date="2020" name="Stud. Mycol.">
        <title>101 Dothideomycetes genomes: a test case for predicting lifestyles and emergence of pathogens.</title>
        <authorList>
            <person name="Haridas S."/>
            <person name="Albert R."/>
            <person name="Binder M."/>
            <person name="Bloem J."/>
            <person name="Labutti K."/>
            <person name="Salamov A."/>
            <person name="Andreopoulos B."/>
            <person name="Baker S."/>
            <person name="Barry K."/>
            <person name="Bills G."/>
            <person name="Bluhm B."/>
            <person name="Cannon C."/>
            <person name="Castanera R."/>
            <person name="Culley D."/>
            <person name="Daum C."/>
            <person name="Ezra D."/>
            <person name="Gonzalez J."/>
            <person name="Henrissat B."/>
            <person name="Kuo A."/>
            <person name="Liang C."/>
            <person name="Lipzen A."/>
            <person name="Lutzoni F."/>
            <person name="Magnuson J."/>
            <person name="Mondo S."/>
            <person name="Nolan M."/>
            <person name="Ohm R."/>
            <person name="Pangilinan J."/>
            <person name="Park H.-J."/>
            <person name="Ramirez L."/>
            <person name="Alfaro M."/>
            <person name="Sun H."/>
            <person name="Tritt A."/>
            <person name="Yoshinaga Y."/>
            <person name="Zwiers L.-H."/>
            <person name="Turgeon B."/>
            <person name="Goodwin S."/>
            <person name="Spatafora J."/>
            <person name="Crous P."/>
            <person name="Grigoriev I."/>
        </authorList>
    </citation>
    <scope>NUCLEOTIDE SEQUENCE</scope>
    <source>
        <strain evidence="7">CBS 115976</strain>
    </source>
</reference>
<dbReference type="Gene3D" id="1.20.5.3600">
    <property type="match status" value="1"/>
</dbReference>
<gene>
    <name evidence="7" type="ORF">BT63DRAFT_452546</name>
</gene>
<dbReference type="OrthoDB" id="6162375at2759"/>
<dbReference type="Gene3D" id="1.20.5.490">
    <property type="entry name" value="Single helix bin"/>
    <property type="match status" value="1"/>
</dbReference>
<comment type="subcellular location">
    <subcellularLocation>
        <location evidence="1">Nucleus</location>
        <location evidence="1">Nuclear pore complex</location>
    </subcellularLocation>
</comment>
<feature type="region of interest" description="Disordered" evidence="5">
    <location>
        <begin position="1"/>
        <end position="59"/>
    </location>
</feature>
<dbReference type="GO" id="GO:0006607">
    <property type="term" value="P:NLS-bearing protein import into nucleus"/>
    <property type="evidence" value="ECO:0007669"/>
    <property type="project" value="TreeGrafter"/>
</dbReference>
<keyword evidence="3" id="KW-0653">Protein transport</keyword>
<dbReference type="InterPro" id="IPR025712">
    <property type="entry name" value="Nup54_alpha-helical_dom"/>
</dbReference>
<feature type="region of interest" description="Disordered" evidence="5">
    <location>
        <begin position="415"/>
        <end position="434"/>
    </location>
</feature>
<dbReference type="PANTHER" id="PTHR13000:SF0">
    <property type="entry name" value="NUCLEOPORIN P54"/>
    <property type="match status" value="1"/>
</dbReference>
<accession>A0A6A6UKK0</accession>
<evidence type="ECO:0000256" key="3">
    <source>
        <dbReference type="ARBA" id="ARBA00023132"/>
    </source>
</evidence>
<feature type="compositionally biased region" description="Low complexity" evidence="5">
    <location>
        <begin position="146"/>
        <end position="167"/>
    </location>
</feature>
<evidence type="ECO:0000256" key="2">
    <source>
        <dbReference type="ARBA" id="ARBA00022448"/>
    </source>
</evidence>
<feature type="region of interest" description="Disordered" evidence="5">
    <location>
        <begin position="82"/>
        <end position="111"/>
    </location>
</feature>
<keyword evidence="8" id="KW-1185">Reference proteome</keyword>
<dbReference type="GO" id="GO:0006999">
    <property type="term" value="P:nuclear pore organization"/>
    <property type="evidence" value="ECO:0007669"/>
    <property type="project" value="TreeGrafter"/>
</dbReference>
<evidence type="ECO:0000313" key="7">
    <source>
        <dbReference type="EMBL" id="KAF2672051.1"/>
    </source>
</evidence>
<dbReference type="PANTHER" id="PTHR13000">
    <property type="entry name" value="NUCLEOPORIN P54"/>
    <property type="match status" value="1"/>
</dbReference>
<evidence type="ECO:0000256" key="1">
    <source>
        <dbReference type="ARBA" id="ARBA00004567"/>
    </source>
</evidence>
<keyword evidence="3" id="KW-0509">mRNA transport</keyword>
<feature type="region of interest" description="Disordered" evidence="5">
    <location>
        <begin position="144"/>
        <end position="173"/>
    </location>
</feature>
<dbReference type="AlphaFoldDB" id="A0A6A6UKK0"/>
<keyword evidence="3" id="KW-0906">Nuclear pore complex</keyword>
<keyword evidence="3" id="KW-0811">Translocation</keyword>